<keyword evidence="4" id="KW-1185">Reference proteome</keyword>
<keyword evidence="2" id="KW-0812">Transmembrane</keyword>
<protein>
    <submittedName>
        <fullName evidence="3">Uncharacterized protein</fullName>
    </submittedName>
</protein>
<feature type="compositionally biased region" description="Low complexity" evidence="1">
    <location>
        <begin position="16"/>
        <end position="27"/>
    </location>
</feature>
<sequence length="114" mass="12965">MPGREMEKAALQDPFSSSVATSVRTASYHSQPSDRQPGRRQQFKSYRLNGEYERPWLGDSRLKRSRVGSYIIWGFIGLGLALSAYINFTVTQKVSKHQAGYIHTYMFITCLIAV</sequence>
<comment type="caution">
    <text evidence="3">The sequence shown here is derived from an EMBL/GenBank/DDBJ whole genome shotgun (WGS) entry which is preliminary data.</text>
</comment>
<dbReference type="GeneID" id="9580134"/>
<evidence type="ECO:0000313" key="3">
    <source>
        <dbReference type="EMBL" id="EFE38773.1"/>
    </source>
</evidence>
<evidence type="ECO:0000256" key="1">
    <source>
        <dbReference type="SAM" id="MobiDB-lite"/>
    </source>
</evidence>
<reference evidence="4" key="1">
    <citation type="journal article" date="2011" name="Genome Biol.">
        <title>Comparative and functional genomics provide insights into the pathogenicity of dermatophytic fungi.</title>
        <authorList>
            <person name="Burmester A."/>
            <person name="Shelest E."/>
            <person name="Gloeckner G."/>
            <person name="Heddergott C."/>
            <person name="Schindler S."/>
            <person name="Staib P."/>
            <person name="Heidel A."/>
            <person name="Felder M."/>
            <person name="Petzold A."/>
            <person name="Szafranski K."/>
            <person name="Feuermann M."/>
            <person name="Pedruzzi I."/>
            <person name="Priebe S."/>
            <person name="Groth M."/>
            <person name="Winkler R."/>
            <person name="Li W."/>
            <person name="Kniemeyer O."/>
            <person name="Schroeckh V."/>
            <person name="Hertweck C."/>
            <person name="Hube B."/>
            <person name="White T.C."/>
            <person name="Platzer M."/>
            <person name="Guthke R."/>
            <person name="Heitman J."/>
            <person name="Woestemeyer J."/>
            <person name="Zipfel P.F."/>
            <person name="Monod M."/>
            <person name="Brakhage A.A."/>
        </authorList>
    </citation>
    <scope>NUCLEOTIDE SEQUENCE [LARGE SCALE GENOMIC DNA]</scope>
    <source>
        <strain evidence="4">HKI 0517</strain>
    </source>
</reference>
<dbReference type="Proteomes" id="UP000008383">
    <property type="component" value="Unassembled WGS sequence"/>
</dbReference>
<proteinExistence type="predicted"/>
<dbReference type="RefSeq" id="XP_003019418.1">
    <property type="nucleotide sequence ID" value="XM_003019372.1"/>
</dbReference>
<dbReference type="EMBL" id="ACYE01000375">
    <property type="protein sequence ID" value="EFE38773.1"/>
    <property type="molecule type" value="Genomic_DNA"/>
</dbReference>
<feature type="region of interest" description="Disordered" evidence="1">
    <location>
        <begin position="1"/>
        <end position="44"/>
    </location>
</feature>
<evidence type="ECO:0000256" key="2">
    <source>
        <dbReference type="SAM" id="Phobius"/>
    </source>
</evidence>
<feature type="compositionally biased region" description="Basic and acidic residues" evidence="1">
    <location>
        <begin position="1"/>
        <end position="10"/>
    </location>
</feature>
<dbReference type="KEGG" id="tve:TRV_06549"/>
<name>D4DH94_TRIVH</name>
<gene>
    <name evidence="3" type="ORF">TRV_06549</name>
</gene>
<dbReference type="HOGENOM" id="CLU_2122855_0_0_1"/>
<evidence type="ECO:0000313" key="4">
    <source>
        <dbReference type="Proteomes" id="UP000008383"/>
    </source>
</evidence>
<keyword evidence="2" id="KW-1133">Transmembrane helix</keyword>
<accession>D4DH94</accession>
<dbReference type="AlphaFoldDB" id="D4DH94"/>
<feature type="transmembrane region" description="Helical" evidence="2">
    <location>
        <begin position="70"/>
        <end position="88"/>
    </location>
</feature>
<keyword evidence="2" id="KW-0472">Membrane</keyword>
<organism evidence="3 4">
    <name type="scientific">Trichophyton verrucosum (strain HKI 0517)</name>
    <dbReference type="NCBI Taxonomy" id="663202"/>
    <lineage>
        <taxon>Eukaryota</taxon>
        <taxon>Fungi</taxon>
        <taxon>Dikarya</taxon>
        <taxon>Ascomycota</taxon>
        <taxon>Pezizomycotina</taxon>
        <taxon>Eurotiomycetes</taxon>
        <taxon>Eurotiomycetidae</taxon>
        <taxon>Onygenales</taxon>
        <taxon>Arthrodermataceae</taxon>
        <taxon>Trichophyton</taxon>
    </lineage>
</organism>